<keyword evidence="5 7" id="KW-0472">Membrane</keyword>
<evidence type="ECO:0008006" key="10">
    <source>
        <dbReference type="Google" id="ProtNLM"/>
    </source>
</evidence>
<gene>
    <name evidence="8" type="ORF">SOCE836_104290</name>
</gene>
<protein>
    <recommendedName>
        <fullName evidence="10">ABC transporter permease</fullName>
    </recommendedName>
</protein>
<evidence type="ECO:0000256" key="3">
    <source>
        <dbReference type="ARBA" id="ARBA00022692"/>
    </source>
</evidence>
<keyword evidence="2" id="KW-1003">Cell membrane</keyword>
<feature type="transmembrane region" description="Helical" evidence="7">
    <location>
        <begin position="154"/>
        <end position="175"/>
    </location>
</feature>
<dbReference type="Proteomes" id="UP000295497">
    <property type="component" value="Chromosome"/>
</dbReference>
<name>A0A4P2R516_SORCE</name>
<evidence type="ECO:0000313" key="8">
    <source>
        <dbReference type="EMBL" id="AUX38189.1"/>
    </source>
</evidence>
<dbReference type="AlphaFoldDB" id="A0A4P2R516"/>
<dbReference type="CDD" id="cd06579">
    <property type="entry name" value="TM_PBP1_transp_AraH_like"/>
    <property type="match status" value="1"/>
</dbReference>
<accession>A0A4P2R516</accession>
<evidence type="ECO:0000256" key="4">
    <source>
        <dbReference type="ARBA" id="ARBA00022989"/>
    </source>
</evidence>
<evidence type="ECO:0000256" key="1">
    <source>
        <dbReference type="ARBA" id="ARBA00004651"/>
    </source>
</evidence>
<feature type="region of interest" description="Disordered" evidence="6">
    <location>
        <begin position="309"/>
        <end position="331"/>
    </location>
</feature>
<dbReference type="PANTHER" id="PTHR32196:SF72">
    <property type="entry name" value="RIBOSE IMPORT PERMEASE PROTEIN RBSC"/>
    <property type="match status" value="1"/>
</dbReference>
<dbReference type="EMBL" id="CP012672">
    <property type="protein sequence ID" value="AUX38189.1"/>
    <property type="molecule type" value="Genomic_DNA"/>
</dbReference>
<dbReference type="PANTHER" id="PTHR32196">
    <property type="entry name" value="ABC TRANSPORTER PERMEASE PROTEIN YPHD-RELATED-RELATED"/>
    <property type="match status" value="1"/>
</dbReference>
<dbReference type="InterPro" id="IPR001851">
    <property type="entry name" value="ABC_transp_permease"/>
</dbReference>
<evidence type="ECO:0000313" key="9">
    <source>
        <dbReference type="Proteomes" id="UP000295497"/>
    </source>
</evidence>
<organism evidence="8 9">
    <name type="scientific">Sorangium cellulosum</name>
    <name type="common">Polyangium cellulosum</name>
    <dbReference type="NCBI Taxonomy" id="56"/>
    <lineage>
        <taxon>Bacteria</taxon>
        <taxon>Pseudomonadati</taxon>
        <taxon>Myxococcota</taxon>
        <taxon>Polyangia</taxon>
        <taxon>Polyangiales</taxon>
        <taxon>Polyangiaceae</taxon>
        <taxon>Sorangium</taxon>
    </lineage>
</organism>
<keyword evidence="3 7" id="KW-0812">Transmembrane</keyword>
<dbReference type="GO" id="GO:0022857">
    <property type="term" value="F:transmembrane transporter activity"/>
    <property type="evidence" value="ECO:0007669"/>
    <property type="project" value="InterPro"/>
</dbReference>
<feature type="transmembrane region" description="Helical" evidence="7">
    <location>
        <begin position="90"/>
        <end position="109"/>
    </location>
</feature>
<keyword evidence="4 7" id="KW-1133">Transmembrane helix</keyword>
<feature type="transmembrane region" description="Helical" evidence="7">
    <location>
        <begin position="68"/>
        <end position="84"/>
    </location>
</feature>
<evidence type="ECO:0000256" key="6">
    <source>
        <dbReference type="SAM" id="MobiDB-lite"/>
    </source>
</evidence>
<sequence>MKKRPPWLGPLVALLLVYALFAALTPDTFLRSQNLLTMARQTVVVGICAVGMTLVIATGGIDLSTGSLVAFTTVVLATLLRAGVPALPAALAATAAAGLAGVVAGALVGRARMMPFVVTLGTMSALRGAAKGLASEQKIDADPRGLDALLSADLAAPGLWMTAALALLVFAVLTFTRFGRHVLAVGSNEAAARLCGIDTGRVKVAVYTLSSLLAGVAGVMEFSTLTVGDPTDSVGLELEVIAAVVIGGAPLSGGEASVAGSVVGALLITVIRTGGVHLGLPSWVQEIATGAIIVAAVAVDRVRRARGARAAAGCQPAPRDPPARPSSARSP</sequence>
<evidence type="ECO:0000256" key="5">
    <source>
        <dbReference type="ARBA" id="ARBA00023136"/>
    </source>
</evidence>
<dbReference type="Pfam" id="PF02653">
    <property type="entry name" value="BPD_transp_2"/>
    <property type="match status" value="1"/>
</dbReference>
<feature type="transmembrane region" description="Helical" evidence="7">
    <location>
        <begin position="38"/>
        <end position="61"/>
    </location>
</feature>
<evidence type="ECO:0000256" key="7">
    <source>
        <dbReference type="SAM" id="Phobius"/>
    </source>
</evidence>
<reference evidence="8 9" key="1">
    <citation type="submission" date="2015-09" db="EMBL/GenBank/DDBJ databases">
        <title>Sorangium comparison.</title>
        <authorList>
            <person name="Zaburannyi N."/>
            <person name="Bunk B."/>
            <person name="Overmann J."/>
            <person name="Mueller R."/>
        </authorList>
    </citation>
    <scope>NUCLEOTIDE SEQUENCE [LARGE SCALE GENOMIC DNA]</scope>
    <source>
        <strain evidence="8 9">So ce836</strain>
    </source>
</reference>
<evidence type="ECO:0000256" key="2">
    <source>
        <dbReference type="ARBA" id="ARBA00022475"/>
    </source>
</evidence>
<proteinExistence type="predicted"/>
<dbReference type="GO" id="GO:0005886">
    <property type="term" value="C:plasma membrane"/>
    <property type="evidence" value="ECO:0007669"/>
    <property type="project" value="UniProtKB-SubCell"/>
</dbReference>
<comment type="subcellular location">
    <subcellularLocation>
        <location evidence="1">Cell membrane</location>
        <topology evidence="1">Multi-pass membrane protein</topology>
    </subcellularLocation>
</comment>